<dbReference type="PANTHER" id="PTHR46769">
    <property type="entry name" value="POLYCYSTIC KIDNEY AND HEPATIC DISEASE 1 (AUTOSOMAL RECESSIVE)-LIKE 1"/>
    <property type="match status" value="1"/>
</dbReference>
<dbReference type="EMBL" id="LSRX01000815">
    <property type="protein sequence ID" value="OLP88436.1"/>
    <property type="molecule type" value="Genomic_DNA"/>
</dbReference>
<dbReference type="InterPro" id="IPR013783">
    <property type="entry name" value="Ig-like_fold"/>
</dbReference>
<dbReference type="OrthoDB" id="438542at2759"/>
<evidence type="ECO:0000256" key="2">
    <source>
        <dbReference type="SAM" id="MobiDB-lite"/>
    </source>
</evidence>
<keyword evidence="1" id="KW-0732">Signal</keyword>
<dbReference type="PANTHER" id="PTHR46769:SF2">
    <property type="entry name" value="FIBROCYSTIN-L ISOFORM 2 PRECURSOR-RELATED"/>
    <property type="match status" value="1"/>
</dbReference>
<evidence type="ECO:0000256" key="1">
    <source>
        <dbReference type="ARBA" id="ARBA00022729"/>
    </source>
</evidence>
<name>A0A1Q9CZT2_SYMMI</name>
<accession>A0A1Q9CZT2</accession>
<dbReference type="CDD" id="cd00603">
    <property type="entry name" value="IPT_PCSR"/>
    <property type="match status" value="2"/>
</dbReference>
<dbReference type="Gene3D" id="2.60.40.10">
    <property type="entry name" value="Immunoglobulins"/>
    <property type="match status" value="1"/>
</dbReference>
<evidence type="ECO:0000313" key="5">
    <source>
        <dbReference type="Proteomes" id="UP000186817"/>
    </source>
</evidence>
<protein>
    <recommendedName>
        <fullName evidence="3">IPT/TIG domain-containing protein</fullName>
    </recommendedName>
</protein>
<comment type="caution">
    <text evidence="4">The sequence shown here is derived from an EMBL/GenBank/DDBJ whole genome shotgun (WGS) entry which is preliminary data.</text>
</comment>
<feature type="compositionally biased region" description="Acidic residues" evidence="2">
    <location>
        <begin position="705"/>
        <end position="715"/>
    </location>
</feature>
<evidence type="ECO:0000259" key="3">
    <source>
        <dbReference type="Pfam" id="PF01833"/>
    </source>
</evidence>
<dbReference type="Proteomes" id="UP000186817">
    <property type="component" value="Unassembled WGS sequence"/>
</dbReference>
<gene>
    <name evidence="4" type="ORF">AK812_SmicGene30236</name>
</gene>
<dbReference type="SUPFAM" id="SSF81296">
    <property type="entry name" value="E set domains"/>
    <property type="match status" value="1"/>
</dbReference>
<keyword evidence="5" id="KW-1185">Reference proteome</keyword>
<dbReference type="InterPro" id="IPR052387">
    <property type="entry name" value="Fibrocystin"/>
</dbReference>
<organism evidence="4 5">
    <name type="scientific">Symbiodinium microadriaticum</name>
    <name type="common">Dinoflagellate</name>
    <name type="synonym">Zooxanthella microadriatica</name>
    <dbReference type="NCBI Taxonomy" id="2951"/>
    <lineage>
        <taxon>Eukaryota</taxon>
        <taxon>Sar</taxon>
        <taxon>Alveolata</taxon>
        <taxon>Dinophyceae</taxon>
        <taxon>Suessiales</taxon>
        <taxon>Symbiodiniaceae</taxon>
        <taxon>Symbiodinium</taxon>
    </lineage>
</organism>
<evidence type="ECO:0000313" key="4">
    <source>
        <dbReference type="EMBL" id="OLP88436.1"/>
    </source>
</evidence>
<dbReference type="InterPro" id="IPR014756">
    <property type="entry name" value="Ig_E-set"/>
</dbReference>
<dbReference type="InterPro" id="IPR002909">
    <property type="entry name" value="IPT_dom"/>
</dbReference>
<feature type="domain" description="IPT/TIG" evidence="3">
    <location>
        <begin position="185"/>
        <end position="248"/>
    </location>
</feature>
<reference evidence="4 5" key="1">
    <citation type="submission" date="2016-02" db="EMBL/GenBank/DDBJ databases">
        <title>Genome analysis of coral dinoflagellate symbionts highlights evolutionary adaptations to a symbiotic lifestyle.</title>
        <authorList>
            <person name="Aranda M."/>
            <person name="Li Y."/>
            <person name="Liew Y.J."/>
            <person name="Baumgarten S."/>
            <person name="Simakov O."/>
            <person name="Wilson M."/>
            <person name="Piel J."/>
            <person name="Ashoor H."/>
            <person name="Bougouffa S."/>
            <person name="Bajic V.B."/>
            <person name="Ryu T."/>
            <person name="Ravasi T."/>
            <person name="Bayer T."/>
            <person name="Micklem G."/>
            <person name="Kim H."/>
            <person name="Bhak J."/>
            <person name="Lajeunesse T.C."/>
            <person name="Voolstra C.R."/>
        </authorList>
    </citation>
    <scope>NUCLEOTIDE SEQUENCE [LARGE SCALE GENOMIC DNA]</scope>
    <source>
        <strain evidence="4 5">CCMP2467</strain>
    </source>
</reference>
<dbReference type="AlphaFoldDB" id="A0A1Q9CZT2"/>
<proteinExistence type="predicted"/>
<sequence length="1024" mass="111163">MLVATVLPNRLVQMLTLQIAAEPTQELWIMAGWKGWTDFSPLAGTPLEEDHLDVINGDLNEVGSMSPTIGSMLGGATARGFAAESVVIVGQGFKLPSTANNITVYHHSGPKRGLLAGECNVTAGQLDRTSPDQLFGGLECEMPEIDLSHWSSTQFEEKMEVEVNGQRYMNDGSQIVFTYSRPRTPIVNSVVPSALSFAVTSNVTLLGFNFGLLKRQVKVMFGQRPCSVDADSTVWDVNQTAITCQLKRTAMVFKPLCTENKDIYNEDCGSAKPCVVKPPNFFVKPTLLVTSRGYAVSHRQSYLDTRFEIHSVWPPVGSEGGAIVTVRGIGFGSSAVTSQEGLDFKVKVFPDANPLFPKLAIICQLTAAALGTLADVESWSPTEVVFVTRKLTLNVEKVDIMTNLISAAHKCGTGPATTTTTTMGQNLVLDRAPVNLGPISEDCNHKAFRAYVTPNVTAMSPREGNAGDNISITINMPDGYAEPLGAGNISVFLGAHACPHSLASKDGSIIVVPFTVQCVVPEFEASTVPIKVRLLPLGYARFPDSLSEFTPLGQLLTIDSVSPDSISKGGGKVTIFGKGFAATPSRHFVRKLNHRAFDEDSANWGTMDLEVSLWDTEVARSPISAFGEAAAGCLRNNDNYRTFNCMSQDLRFAPTNSAFSHHHDLNPTISRKSAAFTFRNSHTPNIELMYTLPEPRTLGPKGEEDGPGDGGDDDGDDRHMQPGQPLRASLGDLLVLDELWLPGDRVFLRVSSPGPLLGESLTIAAARSDGRPVHHEEVISKTRELMADPDSSYLVNITFEGVSGWTLDADSERFLEAEFVPLWHRGIRMGRLNVGTRKTLQSMQSTEAPGYLSPVLRQEVSGVAFECGKGNLLFSPLTLEKAEPRDDPETETTMGRMMLGWTLSLTGKGFAPPPSAGADTYVEVTVCGRPCEVATGRDCNGHIRFDSDECDDEDNATNLLDMILLCSKCKMYRNLPAQFWMQAKKMPSKVHPNSQVLPAARVISRNAGLATVATSWHAQNLDMQ</sequence>
<feature type="region of interest" description="Disordered" evidence="2">
    <location>
        <begin position="692"/>
        <end position="724"/>
    </location>
</feature>
<dbReference type="Pfam" id="PF01833">
    <property type="entry name" value="TIG"/>
    <property type="match status" value="1"/>
</dbReference>